<organism evidence="3 4">
    <name type="scientific">Pseudolactococcus hodotermopsidis</name>
    <dbReference type="NCBI Taxonomy" id="2709157"/>
    <lineage>
        <taxon>Bacteria</taxon>
        <taxon>Bacillati</taxon>
        <taxon>Bacillota</taxon>
        <taxon>Bacilli</taxon>
        <taxon>Lactobacillales</taxon>
        <taxon>Streptococcaceae</taxon>
        <taxon>Pseudolactococcus</taxon>
    </lineage>
</organism>
<evidence type="ECO:0000313" key="3">
    <source>
        <dbReference type="EMBL" id="GFH42499.1"/>
    </source>
</evidence>
<proteinExistence type="predicted"/>
<dbReference type="RefSeq" id="WP_172208587.1">
    <property type="nucleotide sequence ID" value="NZ_BLLI01000026.1"/>
</dbReference>
<dbReference type="Proteomes" id="UP000480303">
    <property type="component" value="Unassembled WGS sequence"/>
</dbReference>
<protein>
    <submittedName>
        <fullName evidence="3">Uncharacterized protein</fullName>
    </submittedName>
</protein>
<feature type="transmembrane region" description="Helical" evidence="2">
    <location>
        <begin position="41"/>
        <end position="64"/>
    </location>
</feature>
<dbReference type="EMBL" id="BLLI01000026">
    <property type="protein sequence ID" value="GFH42499.1"/>
    <property type="molecule type" value="Genomic_DNA"/>
</dbReference>
<feature type="transmembrane region" description="Helical" evidence="2">
    <location>
        <begin position="179"/>
        <end position="202"/>
    </location>
</feature>
<dbReference type="AlphaFoldDB" id="A0A6A0BAP8"/>
<gene>
    <name evidence="3" type="ORF">Hs30E_10500</name>
</gene>
<feature type="transmembrane region" description="Helical" evidence="2">
    <location>
        <begin position="214"/>
        <end position="231"/>
    </location>
</feature>
<sequence>MKKKHLSVITKNIILQFIVHLVVVALAFAAFFLMVKWIPRISFEGIVTILVCIMISMAIAQFFIGNDFYKKYYDVTYIEAVRERHRVKVEAKSENKQNSAQTKEIQELKEKLLRADNTIETLKETIEAETKNSRNRTRQQRCRSCERSIDSLKDVYDEIYGDSKRIVNHHSSLGTIKNFIYTVMELGALFCAGWLVYLWVTVPEKVSNDFIEKIFTPLAALFTAFFECIALKNSPNDYHDEHKKAVTKREKAHNNCAQLKAKLAAIPTKGISEVDFNHKMEEFSSATALLLSEIKNVD</sequence>
<keyword evidence="2" id="KW-1133">Transmembrane helix</keyword>
<name>A0A6A0BAP8_9LACT</name>
<feature type="transmembrane region" description="Helical" evidence="2">
    <location>
        <begin position="12"/>
        <end position="35"/>
    </location>
</feature>
<keyword evidence="1" id="KW-0175">Coiled coil</keyword>
<feature type="coiled-coil region" evidence="1">
    <location>
        <begin position="91"/>
        <end position="132"/>
    </location>
</feature>
<reference evidence="3 4" key="1">
    <citation type="submission" date="2020-02" db="EMBL/GenBank/DDBJ databases">
        <title>Draft genome sequence of Lactococcus sp. Hs30E4-3.</title>
        <authorList>
            <person name="Noda S."/>
            <person name="Yuki M."/>
            <person name="Ohkuma M."/>
        </authorList>
    </citation>
    <scope>NUCLEOTIDE SEQUENCE [LARGE SCALE GENOMIC DNA]</scope>
    <source>
        <strain evidence="3 4">Hs30E4-3</strain>
    </source>
</reference>
<keyword evidence="2" id="KW-0812">Transmembrane</keyword>
<evidence type="ECO:0000313" key="4">
    <source>
        <dbReference type="Proteomes" id="UP000480303"/>
    </source>
</evidence>
<keyword evidence="2" id="KW-0472">Membrane</keyword>
<accession>A0A6A0BAP8</accession>
<evidence type="ECO:0000256" key="1">
    <source>
        <dbReference type="SAM" id="Coils"/>
    </source>
</evidence>
<keyword evidence="4" id="KW-1185">Reference proteome</keyword>
<evidence type="ECO:0000256" key="2">
    <source>
        <dbReference type="SAM" id="Phobius"/>
    </source>
</evidence>
<comment type="caution">
    <text evidence="3">The sequence shown here is derived from an EMBL/GenBank/DDBJ whole genome shotgun (WGS) entry which is preliminary data.</text>
</comment>